<gene>
    <name evidence="1" type="ORF">L2E82_00334</name>
</gene>
<accession>A0ACB9GW94</accession>
<organism evidence="1 2">
    <name type="scientific">Cichorium intybus</name>
    <name type="common">Chicory</name>
    <dbReference type="NCBI Taxonomy" id="13427"/>
    <lineage>
        <taxon>Eukaryota</taxon>
        <taxon>Viridiplantae</taxon>
        <taxon>Streptophyta</taxon>
        <taxon>Embryophyta</taxon>
        <taxon>Tracheophyta</taxon>
        <taxon>Spermatophyta</taxon>
        <taxon>Magnoliopsida</taxon>
        <taxon>eudicotyledons</taxon>
        <taxon>Gunneridae</taxon>
        <taxon>Pentapetalae</taxon>
        <taxon>asterids</taxon>
        <taxon>campanulids</taxon>
        <taxon>Asterales</taxon>
        <taxon>Asteraceae</taxon>
        <taxon>Cichorioideae</taxon>
        <taxon>Cichorieae</taxon>
        <taxon>Cichoriinae</taxon>
        <taxon>Cichorium</taxon>
    </lineage>
</organism>
<reference evidence="1 2" key="2">
    <citation type="journal article" date="2022" name="Mol. Ecol. Resour.">
        <title>The genomes of chicory, endive, great burdock and yacon provide insights into Asteraceae paleo-polyploidization history and plant inulin production.</title>
        <authorList>
            <person name="Fan W."/>
            <person name="Wang S."/>
            <person name="Wang H."/>
            <person name="Wang A."/>
            <person name="Jiang F."/>
            <person name="Liu H."/>
            <person name="Zhao H."/>
            <person name="Xu D."/>
            <person name="Zhang Y."/>
        </authorList>
    </citation>
    <scope>NUCLEOTIDE SEQUENCE [LARGE SCALE GENOMIC DNA]</scope>
    <source>
        <strain evidence="2">cv. Punajuju</strain>
        <tissue evidence="1">Leaves</tissue>
    </source>
</reference>
<protein>
    <submittedName>
        <fullName evidence="1">Uncharacterized protein</fullName>
    </submittedName>
</protein>
<evidence type="ECO:0000313" key="1">
    <source>
        <dbReference type="EMBL" id="KAI3787854.1"/>
    </source>
</evidence>
<keyword evidence="2" id="KW-1185">Reference proteome</keyword>
<name>A0ACB9GW94_CICIN</name>
<dbReference type="Proteomes" id="UP001055811">
    <property type="component" value="Linkage Group LG01"/>
</dbReference>
<proteinExistence type="predicted"/>
<dbReference type="EMBL" id="CM042009">
    <property type="protein sequence ID" value="KAI3787854.1"/>
    <property type="molecule type" value="Genomic_DNA"/>
</dbReference>
<evidence type="ECO:0000313" key="2">
    <source>
        <dbReference type="Proteomes" id="UP001055811"/>
    </source>
</evidence>
<reference evidence="2" key="1">
    <citation type="journal article" date="2022" name="Mol. Ecol. Resour.">
        <title>The genomes of chicory, endive, great burdock and yacon provide insights into Asteraceae palaeo-polyploidization history and plant inulin production.</title>
        <authorList>
            <person name="Fan W."/>
            <person name="Wang S."/>
            <person name="Wang H."/>
            <person name="Wang A."/>
            <person name="Jiang F."/>
            <person name="Liu H."/>
            <person name="Zhao H."/>
            <person name="Xu D."/>
            <person name="Zhang Y."/>
        </authorList>
    </citation>
    <scope>NUCLEOTIDE SEQUENCE [LARGE SCALE GENOMIC DNA]</scope>
    <source>
        <strain evidence="2">cv. Punajuju</strain>
    </source>
</reference>
<sequence length="121" mass="13687">MDNNSAHSQLSASLLSMSSTNLDSLFTFGTNHLEFVNLGLLLRNHIRGQEGGHRITINMLNESIGRRKPKRYTYVFLWLGHKFTQAPRQPLVVTSVSLSLVTDPRLSLVRHRTLLVLLHLA</sequence>
<comment type="caution">
    <text evidence="1">The sequence shown here is derived from an EMBL/GenBank/DDBJ whole genome shotgun (WGS) entry which is preliminary data.</text>
</comment>